<evidence type="ECO:0000256" key="3">
    <source>
        <dbReference type="ARBA" id="ARBA00023180"/>
    </source>
</evidence>
<proteinExistence type="inferred from homology"/>
<dbReference type="Gene3D" id="3.30.560.10">
    <property type="entry name" value="Glucose Oxidase, domain 3"/>
    <property type="match status" value="1"/>
</dbReference>
<evidence type="ECO:0000259" key="8">
    <source>
        <dbReference type="Pfam" id="PF05199"/>
    </source>
</evidence>
<comment type="similarity">
    <text evidence="2">Belongs to the GMC oxidoreductase family.</text>
</comment>
<dbReference type="PIRSF" id="PIRSF000137">
    <property type="entry name" value="Alcohol_oxidase"/>
    <property type="match status" value="1"/>
</dbReference>
<dbReference type="InterPro" id="IPR007867">
    <property type="entry name" value="GMC_OxRtase_C"/>
</dbReference>
<feature type="active site" description="Proton acceptor" evidence="4">
    <location>
        <position position="603"/>
    </location>
</feature>
<keyword evidence="5" id="KW-0274">FAD</keyword>
<keyword evidence="6" id="KW-0732">Signal</keyword>
<name>A0A0D0CTX6_9AGAR</name>
<keyword evidence="5" id="KW-0285">Flavoprotein</keyword>
<feature type="chain" id="PRO_5002208639" description="Alcohol oxidase" evidence="6">
    <location>
        <begin position="21"/>
        <end position="630"/>
    </location>
</feature>
<dbReference type="HOGENOM" id="CLU_002865_6_3_1"/>
<feature type="domain" description="Glucose-methanol-choline oxidoreductase C-terminal" evidence="8">
    <location>
        <begin position="476"/>
        <end position="612"/>
    </location>
</feature>
<evidence type="ECO:0000256" key="5">
    <source>
        <dbReference type="PIRSR" id="PIRSR000137-2"/>
    </source>
</evidence>
<dbReference type="Pfam" id="PF00732">
    <property type="entry name" value="GMC_oxred_N"/>
    <property type="match status" value="1"/>
</dbReference>
<feature type="signal peptide" evidence="6">
    <location>
        <begin position="1"/>
        <end position="20"/>
    </location>
</feature>
<evidence type="ECO:0008006" key="11">
    <source>
        <dbReference type="Google" id="ProtNLM"/>
    </source>
</evidence>
<dbReference type="InterPro" id="IPR012132">
    <property type="entry name" value="GMC_OxRdtase"/>
</dbReference>
<comment type="cofactor">
    <cofactor evidence="1 5">
        <name>FAD</name>
        <dbReference type="ChEBI" id="CHEBI:57692"/>
    </cofactor>
</comment>
<dbReference type="Pfam" id="PF05199">
    <property type="entry name" value="GMC_oxred_C"/>
    <property type="match status" value="1"/>
</dbReference>
<evidence type="ECO:0000313" key="10">
    <source>
        <dbReference type="Proteomes" id="UP000053593"/>
    </source>
</evidence>
<feature type="active site" description="Proton donor" evidence="4">
    <location>
        <position position="559"/>
    </location>
</feature>
<evidence type="ECO:0000256" key="2">
    <source>
        <dbReference type="ARBA" id="ARBA00010790"/>
    </source>
</evidence>
<feature type="binding site" evidence="5">
    <location>
        <begin position="558"/>
        <end position="559"/>
    </location>
    <ligand>
        <name>FAD</name>
        <dbReference type="ChEBI" id="CHEBI:57692"/>
    </ligand>
</feature>
<gene>
    <name evidence="9" type="ORF">GYMLUDRAFT_201858</name>
</gene>
<feature type="domain" description="Glucose-methanol-choline oxidoreductase N-terminal" evidence="7">
    <location>
        <begin position="47"/>
        <end position="364"/>
    </location>
</feature>
<evidence type="ECO:0000256" key="6">
    <source>
        <dbReference type="SAM" id="SignalP"/>
    </source>
</evidence>
<dbReference type="AlphaFoldDB" id="A0A0D0CTX6"/>
<organism evidence="9 10">
    <name type="scientific">Collybiopsis luxurians FD-317 M1</name>
    <dbReference type="NCBI Taxonomy" id="944289"/>
    <lineage>
        <taxon>Eukaryota</taxon>
        <taxon>Fungi</taxon>
        <taxon>Dikarya</taxon>
        <taxon>Basidiomycota</taxon>
        <taxon>Agaricomycotina</taxon>
        <taxon>Agaricomycetes</taxon>
        <taxon>Agaricomycetidae</taxon>
        <taxon>Agaricales</taxon>
        <taxon>Marasmiineae</taxon>
        <taxon>Omphalotaceae</taxon>
        <taxon>Collybiopsis</taxon>
        <taxon>Collybiopsis luxurians</taxon>
    </lineage>
</organism>
<dbReference type="SUPFAM" id="SSF51905">
    <property type="entry name" value="FAD/NAD(P)-binding domain"/>
    <property type="match status" value="1"/>
</dbReference>
<evidence type="ECO:0000256" key="4">
    <source>
        <dbReference type="PIRSR" id="PIRSR000137-1"/>
    </source>
</evidence>
<sequence length="630" mass="67577">MFPLGLRALSILASAGVLNAALSRRSSLTPDLGGLTANITGEDQTFDFVVIGAGTAGIPIAYRLSEDPSVTVALIEAGQFYEYDNSPVSSTPFGDLFGVGASASEIDPAIDWGFISAPVPGANNRNVHYARGKALGGSSARNFMIYQRPTKGTLQQWADDVGDQSYTWDNFLPYFEKSIKFTPPDQSVRAANATADYDASVFTPAGGPHQVSYPKYAEPLSSYMPDGFSEIGIAPTKDFNSGTVNGSQYPAFTIDPNGSFRASSQETFLTAAAGRSNLKVFDLTLAKKILFNNNKTAVGVQVNSTGFPLFNLNATKEVILSAGVLQSPQLLMVSGVGPKATLDTFKIPIVYQNENVGQNMWDHVGAAVTYQINTDSATRLVNDLQFQQEALTEWQTNGTGPLSNPATDFLAFENVPADLRQNFSSDVLQALESFPSDWPELEYLVTAGYIGDWTAPDKNQPSSGNYASVSAALEAPLSRGNVTIASADTNDLPVFNPNWLDHPADQAVVVAGYKRVRQLFASASVQKVVDGPEYYPGAEIATDAEILEQIQKTCMTVWHASVTCKMGKANDSLSVVDPQARVIGVQNLRVVDASAFALLPPGHPQSVVYALAEKIADDIKATWHLNLLPL</sequence>
<dbReference type="Proteomes" id="UP000053593">
    <property type="component" value="Unassembled WGS sequence"/>
</dbReference>
<dbReference type="GO" id="GO:0016614">
    <property type="term" value="F:oxidoreductase activity, acting on CH-OH group of donors"/>
    <property type="evidence" value="ECO:0007669"/>
    <property type="project" value="InterPro"/>
</dbReference>
<protein>
    <recommendedName>
        <fullName evidence="11">Alcohol oxidase</fullName>
    </recommendedName>
</protein>
<dbReference type="OrthoDB" id="269227at2759"/>
<accession>A0A0D0CTX6</accession>
<dbReference type="EMBL" id="KN834780">
    <property type="protein sequence ID" value="KIK59263.1"/>
    <property type="molecule type" value="Genomic_DNA"/>
</dbReference>
<reference evidence="9 10" key="1">
    <citation type="submission" date="2014-04" db="EMBL/GenBank/DDBJ databases">
        <title>Evolutionary Origins and Diversification of the Mycorrhizal Mutualists.</title>
        <authorList>
            <consortium name="DOE Joint Genome Institute"/>
            <consortium name="Mycorrhizal Genomics Consortium"/>
            <person name="Kohler A."/>
            <person name="Kuo A."/>
            <person name="Nagy L.G."/>
            <person name="Floudas D."/>
            <person name="Copeland A."/>
            <person name="Barry K.W."/>
            <person name="Cichocki N."/>
            <person name="Veneault-Fourrey C."/>
            <person name="LaButti K."/>
            <person name="Lindquist E.A."/>
            <person name="Lipzen A."/>
            <person name="Lundell T."/>
            <person name="Morin E."/>
            <person name="Murat C."/>
            <person name="Riley R."/>
            <person name="Ohm R."/>
            <person name="Sun H."/>
            <person name="Tunlid A."/>
            <person name="Henrissat B."/>
            <person name="Grigoriev I.V."/>
            <person name="Hibbett D.S."/>
            <person name="Martin F."/>
        </authorList>
    </citation>
    <scope>NUCLEOTIDE SEQUENCE [LARGE SCALE GENOMIC DNA]</scope>
    <source>
        <strain evidence="9 10">FD-317 M1</strain>
    </source>
</reference>
<evidence type="ECO:0000259" key="7">
    <source>
        <dbReference type="Pfam" id="PF00732"/>
    </source>
</evidence>
<dbReference type="PANTHER" id="PTHR11552:SF138">
    <property type="entry name" value="DEHYDROGENASE PKFF-RELATED"/>
    <property type="match status" value="1"/>
</dbReference>
<dbReference type="GO" id="GO:0044550">
    <property type="term" value="P:secondary metabolite biosynthetic process"/>
    <property type="evidence" value="ECO:0007669"/>
    <property type="project" value="TreeGrafter"/>
</dbReference>
<dbReference type="PANTHER" id="PTHR11552">
    <property type="entry name" value="GLUCOSE-METHANOL-CHOLINE GMC OXIDOREDUCTASE"/>
    <property type="match status" value="1"/>
</dbReference>
<feature type="binding site" evidence="5">
    <location>
        <begin position="604"/>
        <end position="605"/>
    </location>
    <ligand>
        <name>FAD</name>
        <dbReference type="ChEBI" id="CHEBI:57692"/>
    </ligand>
</feature>
<keyword evidence="3" id="KW-0325">Glycoprotein</keyword>
<dbReference type="SUPFAM" id="SSF54373">
    <property type="entry name" value="FAD-linked reductases, C-terminal domain"/>
    <property type="match status" value="1"/>
</dbReference>
<dbReference type="GO" id="GO:0050660">
    <property type="term" value="F:flavin adenine dinucleotide binding"/>
    <property type="evidence" value="ECO:0007669"/>
    <property type="project" value="InterPro"/>
</dbReference>
<dbReference type="InterPro" id="IPR000172">
    <property type="entry name" value="GMC_OxRdtase_N"/>
</dbReference>
<dbReference type="InterPro" id="IPR036188">
    <property type="entry name" value="FAD/NAD-bd_sf"/>
</dbReference>
<keyword evidence="10" id="KW-1185">Reference proteome</keyword>
<evidence type="ECO:0000256" key="1">
    <source>
        <dbReference type="ARBA" id="ARBA00001974"/>
    </source>
</evidence>
<dbReference type="Gene3D" id="3.50.50.60">
    <property type="entry name" value="FAD/NAD(P)-binding domain"/>
    <property type="match status" value="1"/>
</dbReference>
<evidence type="ECO:0000313" key="9">
    <source>
        <dbReference type="EMBL" id="KIK59263.1"/>
    </source>
</evidence>